<evidence type="ECO:0000313" key="2">
    <source>
        <dbReference type="EMBL" id="GAH14194.1"/>
    </source>
</evidence>
<comment type="caution">
    <text evidence="2">The sequence shown here is derived from an EMBL/GenBank/DDBJ whole genome shotgun (WGS) entry which is preliminary data.</text>
</comment>
<dbReference type="Gene3D" id="3.40.50.300">
    <property type="entry name" value="P-loop containing nucleotide triphosphate hydrolases"/>
    <property type="match status" value="1"/>
</dbReference>
<dbReference type="InterPro" id="IPR027417">
    <property type="entry name" value="P-loop_NTPase"/>
</dbReference>
<organism evidence="2">
    <name type="scientific">marine sediment metagenome</name>
    <dbReference type="NCBI Taxonomy" id="412755"/>
    <lineage>
        <taxon>unclassified sequences</taxon>
        <taxon>metagenomes</taxon>
        <taxon>ecological metagenomes</taxon>
    </lineage>
</organism>
<name>X1EAM4_9ZZZZ</name>
<sequence>KNDDGTITELKNNRLNELLDVLDEIEGKAIIWANYIHDIERITTAIKKKYGDDSIIQYYGAIKADQRQNNIKLFQDPNSKARFFNSVIVPSSFFK</sequence>
<accession>X1EAM4</accession>
<dbReference type="EMBL" id="BART01039462">
    <property type="protein sequence ID" value="GAH14194.1"/>
    <property type="molecule type" value="Genomic_DNA"/>
</dbReference>
<proteinExistence type="predicted"/>
<dbReference type="Pfam" id="PF00271">
    <property type="entry name" value="Helicase_C"/>
    <property type="match status" value="1"/>
</dbReference>
<evidence type="ECO:0000259" key="1">
    <source>
        <dbReference type="Pfam" id="PF00271"/>
    </source>
</evidence>
<reference evidence="2" key="1">
    <citation type="journal article" date="2014" name="Front. Microbiol.">
        <title>High frequency of phylogenetically diverse reductive dehalogenase-homologous genes in deep subseafloor sedimentary metagenomes.</title>
        <authorList>
            <person name="Kawai M."/>
            <person name="Futagami T."/>
            <person name="Toyoda A."/>
            <person name="Takaki Y."/>
            <person name="Nishi S."/>
            <person name="Hori S."/>
            <person name="Arai W."/>
            <person name="Tsubouchi T."/>
            <person name="Morono Y."/>
            <person name="Uchiyama I."/>
            <person name="Ito T."/>
            <person name="Fujiyama A."/>
            <person name="Inagaki F."/>
            <person name="Takami H."/>
        </authorList>
    </citation>
    <scope>NUCLEOTIDE SEQUENCE</scope>
    <source>
        <strain evidence="2">Expedition CK06-06</strain>
    </source>
</reference>
<dbReference type="SUPFAM" id="SSF52540">
    <property type="entry name" value="P-loop containing nucleoside triphosphate hydrolases"/>
    <property type="match status" value="1"/>
</dbReference>
<feature type="non-terminal residue" evidence="2">
    <location>
        <position position="1"/>
    </location>
</feature>
<feature type="domain" description="Helicase C-terminal" evidence="1">
    <location>
        <begin position="12"/>
        <end position="79"/>
    </location>
</feature>
<gene>
    <name evidence="2" type="ORF">S01H4_64845</name>
</gene>
<protein>
    <recommendedName>
        <fullName evidence="1">Helicase C-terminal domain-containing protein</fullName>
    </recommendedName>
</protein>
<dbReference type="InterPro" id="IPR001650">
    <property type="entry name" value="Helicase_C-like"/>
</dbReference>
<dbReference type="AlphaFoldDB" id="X1EAM4"/>